<feature type="domain" description="Flagellar hook-length control protein-like C-terminal" evidence="1">
    <location>
        <begin position="264"/>
        <end position="334"/>
    </location>
</feature>
<dbReference type="eggNOG" id="COG3144">
    <property type="taxonomic scope" value="Bacteria"/>
</dbReference>
<keyword evidence="2" id="KW-0966">Cell projection</keyword>
<dbReference type="Pfam" id="PF02120">
    <property type="entry name" value="Flg_hook"/>
    <property type="match status" value="1"/>
</dbReference>
<keyword evidence="2" id="KW-0969">Cilium</keyword>
<keyword evidence="2" id="KW-0282">Flagellum</keyword>
<dbReference type="InterPro" id="IPR021136">
    <property type="entry name" value="Flagellar_hook_control-like_C"/>
</dbReference>
<reference evidence="2 3" key="1">
    <citation type="journal article" date="2008" name="PLoS Genet.">
        <title>The genome of Borrelia recurrentis, the agent of deadly louse-borne relapsing fever, is a degraded subset of tick-borne Borrelia duttonii.</title>
        <authorList>
            <person name="Lescot M."/>
            <person name="Audic S."/>
            <person name="Robert C."/>
            <person name="Nguyen T.T."/>
            <person name="Blanc G."/>
            <person name="Cutler S.J."/>
            <person name="Wincker P."/>
            <person name="Couloux A."/>
            <person name="Claverie J.-M."/>
            <person name="Raoult D."/>
            <person name="Drancourt M."/>
        </authorList>
    </citation>
    <scope>NUCLEOTIDE SEQUENCE [LARGE SCALE GENOMIC DNA]</scope>
    <source>
        <strain evidence="2 3">Ly</strain>
    </source>
</reference>
<dbReference type="OrthoDB" id="350467at2"/>
<dbReference type="Gene3D" id="3.30.750.140">
    <property type="match status" value="1"/>
</dbReference>
<dbReference type="KEGG" id="bdu:BDU_288"/>
<dbReference type="Proteomes" id="UP000000611">
    <property type="component" value="Chromosome"/>
</dbReference>
<dbReference type="STRING" id="412419.BDU_288"/>
<dbReference type="AlphaFoldDB" id="B5RLB1"/>
<gene>
    <name evidence="2" type="primary">flbC</name>
    <name evidence="2" type="ordered locus">BDU_288</name>
</gene>
<keyword evidence="3" id="KW-1185">Reference proteome</keyword>
<dbReference type="InterPro" id="IPR038610">
    <property type="entry name" value="FliK-like_C_sf"/>
</dbReference>
<evidence type="ECO:0000259" key="1">
    <source>
        <dbReference type="Pfam" id="PF02120"/>
    </source>
</evidence>
<sequence>MSNLSKIIDVNLSKLNKNFNFINASLLSQDKKGGFADFISSEIQSMSKLRISLLEFLKSNGLINKSSKNLSLNHSFVLEKFKDKDFMSDFKSLLKETGSLFDFESLKNLRENLSFDSEFVDRREMLSNVEKVLSELATLIGDLNFVFNADFFNIGTDFECGDLGIIKKNTEKEKNLISIDVKNFKKNSGVKEFLNTNSRFRLVDNDSSVGKYALKETFDGSSEFMDNLSGSSVKNIKEFFLSQIDDNLMSEWNLKVNRNIVNKAKIVLKSNDTGEIRLILKPKKLGSIRINLNLDSNNNLLGKIIVDNHNVRTLFEQNMYSLNKMLSDNGFNTSLNLSLAGSDLGFSSGSNFKDDFEGHRHSLKESQVFRIEDYVEFSGDLEENVNLIV</sequence>
<dbReference type="RefSeq" id="WP_012538051.1">
    <property type="nucleotide sequence ID" value="NC_011229.1"/>
</dbReference>
<protein>
    <submittedName>
        <fullName evidence="2">Flagellar protein</fullName>
    </submittedName>
</protein>
<organism evidence="2 3">
    <name type="scientific">Borrelia duttonii (strain Ly)</name>
    <dbReference type="NCBI Taxonomy" id="412419"/>
    <lineage>
        <taxon>Bacteria</taxon>
        <taxon>Pseudomonadati</taxon>
        <taxon>Spirochaetota</taxon>
        <taxon>Spirochaetia</taxon>
        <taxon>Spirochaetales</taxon>
        <taxon>Borreliaceae</taxon>
        <taxon>Borrelia</taxon>
    </lineage>
</organism>
<name>B5RLB1_BORDL</name>
<dbReference type="EMBL" id="CP000976">
    <property type="protein sequence ID" value="ACH93240.1"/>
    <property type="molecule type" value="Genomic_DNA"/>
</dbReference>
<accession>B5RLB1</accession>
<evidence type="ECO:0000313" key="2">
    <source>
        <dbReference type="EMBL" id="ACH93240.1"/>
    </source>
</evidence>
<dbReference type="HOGENOM" id="CLU_059155_0_0_12"/>
<evidence type="ECO:0000313" key="3">
    <source>
        <dbReference type="Proteomes" id="UP000000611"/>
    </source>
</evidence>
<proteinExistence type="predicted"/>